<evidence type="ECO:0000313" key="3">
    <source>
        <dbReference type="EMBL" id="HFK20094.1"/>
    </source>
</evidence>
<dbReference type="AlphaFoldDB" id="A0A7C3IWW7"/>
<gene>
    <name evidence="3" type="ORF">ENS19_02325</name>
</gene>
<evidence type="ECO:0000256" key="1">
    <source>
        <dbReference type="SAM" id="MobiDB-lite"/>
    </source>
</evidence>
<comment type="caution">
    <text evidence="3">The sequence shown here is derived from an EMBL/GenBank/DDBJ whole genome shotgun (WGS) entry which is preliminary data.</text>
</comment>
<dbReference type="Pfam" id="PF18551">
    <property type="entry name" value="TackOD1"/>
    <property type="match status" value="1"/>
</dbReference>
<name>A0A7C3IWW7_9CREN</name>
<organism evidence="3">
    <name type="scientific">Candidatus Methanomethylicus mesodigestus</name>
    <dbReference type="NCBI Taxonomy" id="1867258"/>
    <lineage>
        <taxon>Archaea</taxon>
        <taxon>Thermoproteota</taxon>
        <taxon>Methanosuratincolia</taxon>
        <taxon>Candidatus Methanomethylicales</taxon>
        <taxon>Candidatus Methanomethylicaceae</taxon>
        <taxon>Candidatus Methanomethylicus</taxon>
    </lineage>
</organism>
<protein>
    <recommendedName>
        <fullName evidence="2">Thaumarchaeal output domain-containing protein</fullName>
    </recommendedName>
</protein>
<feature type="region of interest" description="Disordered" evidence="1">
    <location>
        <begin position="326"/>
        <end position="417"/>
    </location>
</feature>
<proteinExistence type="predicted"/>
<evidence type="ECO:0000259" key="2">
    <source>
        <dbReference type="Pfam" id="PF18551"/>
    </source>
</evidence>
<feature type="domain" description="Thaumarchaeal output" evidence="2">
    <location>
        <begin position="20"/>
        <end position="194"/>
    </location>
</feature>
<accession>A0A7C3IWW7</accession>
<dbReference type="InterPro" id="IPR040572">
    <property type="entry name" value="TackOD1"/>
</dbReference>
<reference evidence="3" key="1">
    <citation type="journal article" date="2020" name="mSystems">
        <title>Genome- and Community-Level Interaction Insights into Carbon Utilization and Element Cycling Functions of Hydrothermarchaeota in Hydrothermal Sediment.</title>
        <authorList>
            <person name="Zhou Z."/>
            <person name="Liu Y."/>
            <person name="Xu W."/>
            <person name="Pan J."/>
            <person name="Luo Z.H."/>
            <person name="Li M."/>
        </authorList>
    </citation>
    <scope>NUCLEOTIDE SEQUENCE [LARGE SCALE GENOMIC DNA]</scope>
    <source>
        <strain evidence="3">SpSt-468</strain>
    </source>
</reference>
<sequence length="417" mass="45680">MANIQTVSQYYAVLNRDPQLLKVFEYLVDNKKSQLDPAFDIVSGYHYPDILKALSVTAKETIAIAKRVVSLGLGTEVYHEQVIRCPFCNSEYATVRFHCPFCNSTMLAKETLIEHSSDGVIAPISSFKKGEAPLTCPTCKKPLTQEGKDYRVVGVWYGCLSCNKQFDTPKNSYLCLSCKKQFTTQELVITSVNKITIDKAILEDFSKRHFILRPLTSLISEMGFAVTSPGVVVGKSGYSHTFSLIGNDKDGRLYAFEIGTSTGPLDETAVLNMFAKVLDTKPEKSFMICMPSIVENGKKIAAVYDIKIVEGKTMEEIIKNLREMLKEQKPPPPPAPKPEEAKPAPTATQPTPTAPQPAPVAEAKPQTGPNPASPLSGIEDAKKEPQAPSGESKEAQPSQVPYATVAAQPTEENKDTQ</sequence>
<dbReference type="EMBL" id="DSTX01000002">
    <property type="protein sequence ID" value="HFK20094.1"/>
    <property type="molecule type" value="Genomic_DNA"/>
</dbReference>